<feature type="chain" id="PRO_5022725343" description="3-keto-alpha-glucoside-1,2-lyase/3-keto-2-hydroxy-glucal hydratase domain-containing protein" evidence="1">
    <location>
        <begin position="27"/>
        <end position="258"/>
    </location>
</feature>
<evidence type="ECO:0000313" key="3">
    <source>
        <dbReference type="EMBL" id="TWT95738.1"/>
    </source>
</evidence>
<evidence type="ECO:0000256" key="1">
    <source>
        <dbReference type="SAM" id="SignalP"/>
    </source>
</evidence>
<name>A0A5C6A8U3_9BACT</name>
<dbReference type="AlphaFoldDB" id="A0A5C6A8U3"/>
<comment type="caution">
    <text evidence="3">The sequence shown here is derived from an EMBL/GenBank/DDBJ whole genome shotgun (WGS) entry which is preliminary data.</text>
</comment>
<dbReference type="InterPro" id="IPR010496">
    <property type="entry name" value="AL/BT2_dom"/>
</dbReference>
<evidence type="ECO:0000259" key="2">
    <source>
        <dbReference type="Pfam" id="PF06439"/>
    </source>
</evidence>
<dbReference type="EMBL" id="SJPM01000006">
    <property type="protein sequence ID" value="TWT95738.1"/>
    <property type="molecule type" value="Genomic_DNA"/>
</dbReference>
<reference evidence="3 4" key="1">
    <citation type="submission" date="2019-02" db="EMBL/GenBank/DDBJ databases">
        <title>Deep-cultivation of Planctomycetes and their phenomic and genomic characterization uncovers novel biology.</title>
        <authorList>
            <person name="Wiegand S."/>
            <person name="Jogler M."/>
            <person name="Boedeker C."/>
            <person name="Pinto D."/>
            <person name="Vollmers J."/>
            <person name="Rivas-Marin E."/>
            <person name="Kohn T."/>
            <person name="Peeters S.H."/>
            <person name="Heuer A."/>
            <person name="Rast P."/>
            <person name="Oberbeckmann S."/>
            <person name="Bunk B."/>
            <person name="Jeske O."/>
            <person name="Meyerdierks A."/>
            <person name="Storesund J.E."/>
            <person name="Kallscheuer N."/>
            <person name="Luecker S."/>
            <person name="Lage O.M."/>
            <person name="Pohl T."/>
            <person name="Merkel B.J."/>
            <person name="Hornburger P."/>
            <person name="Mueller R.-W."/>
            <person name="Bruemmer F."/>
            <person name="Labrenz M."/>
            <person name="Spormann A.M."/>
            <person name="Op Den Camp H."/>
            <person name="Overmann J."/>
            <person name="Amann R."/>
            <person name="Jetten M.S.M."/>
            <person name="Mascher T."/>
            <person name="Medema M.H."/>
            <person name="Devos D.P."/>
            <person name="Kaster A.-K."/>
            <person name="Ovreas L."/>
            <person name="Rohde M."/>
            <person name="Galperin M.Y."/>
            <person name="Jogler C."/>
        </authorList>
    </citation>
    <scope>NUCLEOTIDE SEQUENCE [LARGE SCALE GENOMIC DNA]</scope>
    <source>
        <strain evidence="3 4">Pla100</strain>
    </source>
</reference>
<evidence type="ECO:0000313" key="4">
    <source>
        <dbReference type="Proteomes" id="UP000316213"/>
    </source>
</evidence>
<dbReference type="OrthoDB" id="262927at2"/>
<keyword evidence="1" id="KW-0732">Signal</keyword>
<keyword evidence="4" id="KW-1185">Reference proteome</keyword>
<organism evidence="3 4">
    <name type="scientific">Neorhodopirellula pilleata</name>
    <dbReference type="NCBI Taxonomy" id="2714738"/>
    <lineage>
        <taxon>Bacteria</taxon>
        <taxon>Pseudomonadati</taxon>
        <taxon>Planctomycetota</taxon>
        <taxon>Planctomycetia</taxon>
        <taxon>Pirellulales</taxon>
        <taxon>Pirellulaceae</taxon>
        <taxon>Neorhodopirellula</taxon>
    </lineage>
</organism>
<gene>
    <name evidence="3" type="ORF">Pla100_33800</name>
</gene>
<dbReference type="Gene3D" id="2.60.120.560">
    <property type="entry name" value="Exo-inulinase, domain 1"/>
    <property type="match status" value="1"/>
</dbReference>
<accession>A0A5C6A8U3</accession>
<feature type="domain" description="3-keto-alpha-glucoside-1,2-lyase/3-keto-2-hydroxy-glucal hydratase" evidence="2">
    <location>
        <begin position="58"/>
        <end position="255"/>
    </location>
</feature>
<feature type="signal peptide" evidence="1">
    <location>
        <begin position="1"/>
        <end position="26"/>
    </location>
</feature>
<sequence precursor="true">MIRRFVNNWFLMVIFAAIVPPTTVFADDPTQSPPAQTEAIKPLSTVSDEEFENRCRWLFDGTILTRWEGNAYWFHTEGTAVVAGRLEEKIPENQFLCTTDTFDNFDLRMEVRMRGTGRNAGVQFRSRRPNASDNGIPPNEVIGYQADMGEGGGESIWGALYDESRRKKMLVVPDPRFDVQWKTPQGPESASSAVPETDWITLRIVCVDDQIEIYLGGQRTIRYTETDPEIARSGVIGLQIHSGPPAEAWYRNVRILSL</sequence>
<protein>
    <recommendedName>
        <fullName evidence="2">3-keto-alpha-glucoside-1,2-lyase/3-keto-2-hydroxy-glucal hydratase domain-containing protein</fullName>
    </recommendedName>
</protein>
<proteinExistence type="predicted"/>
<dbReference type="RefSeq" id="WP_146578754.1">
    <property type="nucleotide sequence ID" value="NZ_SJPM01000006.1"/>
</dbReference>
<dbReference type="GO" id="GO:0016787">
    <property type="term" value="F:hydrolase activity"/>
    <property type="evidence" value="ECO:0007669"/>
    <property type="project" value="InterPro"/>
</dbReference>
<dbReference type="Pfam" id="PF06439">
    <property type="entry name" value="3keto-disac_hyd"/>
    <property type="match status" value="1"/>
</dbReference>
<dbReference type="Proteomes" id="UP000316213">
    <property type="component" value="Unassembled WGS sequence"/>
</dbReference>